<evidence type="ECO:0000256" key="1">
    <source>
        <dbReference type="PROSITE-ProRule" id="PRU00182"/>
    </source>
</evidence>
<dbReference type="InterPro" id="IPR036986">
    <property type="entry name" value="S4_RNA-bd_sf"/>
</dbReference>
<dbReference type="Pfam" id="PF01479">
    <property type="entry name" value="S4"/>
    <property type="match status" value="1"/>
</dbReference>
<evidence type="ECO:0000313" key="4">
    <source>
        <dbReference type="Proteomes" id="UP000626844"/>
    </source>
</evidence>
<dbReference type="EMBL" id="JACXAI010000006">
    <property type="protein sequence ID" value="MBD1379950.1"/>
    <property type="molecule type" value="Genomic_DNA"/>
</dbReference>
<protein>
    <submittedName>
        <fullName evidence="3">RNA-binding protein</fullName>
    </submittedName>
</protein>
<dbReference type="InterPro" id="IPR048443">
    <property type="entry name" value="RqcP2_N"/>
</dbReference>
<dbReference type="InterPro" id="IPR002942">
    <property type="entry name" value="S4_RNA-bd"/>
</dbReference>
<keyword evidence="4" id="KW-1185">Reference proteome</keyword>
<dbReference type="AlphaFoldDB" id="A0A926NFN6"/>
<comment type="caution">
    <text evidence="3">The sequence shown here is derived from an EMBL/GenBank/DDBJ whole genome shotgun (WGS) entry which is preliminary data.</text>
</comment>
<sequence>MNSIYQHFRPEEHHFLDQVMEWKEVVTDQYRSKLTDFLDPREQEIIQAVVGQNHEVRVELSGGLYDTERKRALLYPEYYAPLQDDFELVLFELEYPSKFVTIQHRDVLGSLMSLGLKRSKFGDILTAADRIQVVVAKDVSDYLRMNFTEIGKSKISLKEIPLNLMLQKQVVLEEMTTTVSSLRLDAVASAIYKLSRQKIGPYISNGLVKVNFKKVEQPSFQCRTGDTISVRGIGRCKLIGVEGKTKKDKWRLVVGIQK</sequence>
<accession>A0A926NFN6</accession>
<dbReference type="PANTHER" id="PTHR13633">
    <property type="entry name" value="MITOCHONDRIAL TRANSCRIPTION RESCUE FACTOR 1"/>
    <property type="match status" value="1"/>
</dbReference>
<dbReference type="SMART" id="SM00363">
    <property type="entry name" value="S4"/>
    <property type="match status" value="1"/>
</dbReference>
<dbReference type="SUPFAM" id="SSF55174">
    <property type="entry name" value="Alpha-L RNA-binding motif"/>
    <property type="match status" value="1"/>
</dbReference>
<dbReference type="CDD" id="cd00165">
    <property type="entry name" value="S4"/>
    <property type="match status" value="1"/>
</dbReference>
<dbReference type="PROSITE" id="PS50889">
    <property type="entry name" value="S4"/>
    <property type="match status" value="1"/>
</dbReference>
<name>A0A926NFN6_9BACI</name>
<dbReference type="GO" id="GO:0003723">
    <property type="term" value="F:RNA binding"/>
    <property type="evidence" value="ECO:0007669"/>
    <property type="project" value="UniProtKB-KW"/>
</dbReference>
<feature type="domain" description="RNA-binding S4" evidence="2">
    <location>
        <begin position="182"/>
        <end position="239"/>
    </location>
</feature>
<dbReference type="Gene3D" id="3.30.1370.160">
    <property type="match status" value="1"/>
</dbReference>
<dbReference type="InterPro" id="IPR040591">
    <property type="entry name" value="RqcP2_RBD"/>
</dbReference>
<evidence type="ECO:0000259" key="2">
    <source>
        <dbReference type="SMART" id="SM00363"/>
    </source>
</evidence>
<organism evidence="3 4">
    <name type="scientific">Metabacillus arenae</name>
    <dbReference type="NCBI Taxonomy" id="2771434"/>
    <lineage>
        <taxon>Bacteria</taxon>
        <taxon>Bacillati</taxon>
        <taxon>Bacillota</taxon>
        <taxon>Bacilli</taxon>
        <taxon>Bacillales</taxon>
        <taxon>Bacillaceae</taxon>
        <taxon>Metabacillus</taxon>
    </lineage>
</organism>
<evidence type="ECO:0000313" key="3">
    <source>
        <dbReference type="EMBL" id="MBD1379950.1"/>
    </source>
</evidence>
<dbReference type="Gene3D" id="3.30.70.330">
    <property type="match status" value="1"/>
</dbReference>
<dbReference type="PANTHER" id="PTHR13633:SF3">
    <property type="entry name" value="MITOCHONDRIAL TRANSCRIPTION RESCUE FACTOR 1"/>
    <property type="match status" value="1"/>
</dbReference>
<reference evidence="3" key="1">
    <citation type="submission" date="2020-09" db="EMBL/GenBank/DDBJ databases">
        <title>A novel bacterium of genus Bacillus, isolated from South China Sea.</title>
        <authorList>
            <person name="Huang H."/>
            <person name="Mo K."/>
            <person name="Hu Y."/>
        </authorList>
    </citation>
    <scope>NUCLEOTIDE SEQUENCE</scope>
    <source>
        <strain evidence="3">IB182487</strain>
    </source>
</reference>
<dbReference type="InterPro" id="IPR012677">
    <property type="entry name" value="Nucleotide-bd_a/b_plait_sf"/>
</dbReference>
<dbReference type="Proteomes" id="UP000626844">
    <property type="component" value="Unassembled WGS sequence"/>
</dbReference>
<dbReference type="Gene3D" id="3.10.290.10">
    <property type="entry name" value="RNA-binding S4 domain"/>
    <property type="match status" value="1"/>
</dbReference>
<proteinExistence type="predicted"/>
<keyword evidence="1" id="KW-0694">RNA-binding</keyword>
<dbReference type="Pfam" id="PF17774">
    <property type="entry name" value="YlmH_RBD"/>
    <property type="match status" value="1"/>
</dbReference>
<dbReference type="Pfam" id="PF21278">
    <property type="entry name" value="YlmH_1st"/>
    <property type="match status" value="1"/>
</dbReference>
<dbReference type="RefSeq" id="WP_191157057.1">
    <property type="nucleotide sequence ID" value="NZ_JACXAI010000006.1"/>
</dbReference>
<gene>
    <name evidence="3" type="ORF">IC621_06905</name>
</gene>